<dbReference type="InterPro" id="IPR011907">
    <property type="entry name" value="RNase_III"/>
</dbReference>
<dbReference type="PANTHER" id="PTHR11207:SF0">
    <property type="entry name" value="RIBONUCLEASE 3"/>
    <property type="match status" value="1"/>
</dbReference>
<keyword evidence="9" id="KW-0819">tRNA processing</keyword>
<evidence type="ECO:0000256" key="3">
    <source>
        <dbReference type="ARBA" id="ARBA00022552"/>
    </source>
</evidence>
<dbReference type="PROSITE" id="PS50142">
    <property type="entry name" value="RNASE_3_2"/>
    <property type="match status" value="1"/>
</dbReference>
<dbReference type="Pfam" id="PF14622">
    <property type="entry name" value="Ribonucleas_3_3"/>
    <property type="match status" value="1"/>
</dbReference>
<dbReference type="NCBIfam" id="TIGR02191">
    <property type="entry name" value="RNaseIII"/>
    <property type="match status" value="1"/>
</dbReference>
<dbReference type="InterPro" id="IPR000999">
    <property type="entry name" value="RNase_III_dom"/>
</dbReference>
<keyword evidence="9" id="KW-0460">Magnesium</keyword>
<dbReference type="EC" id="3.1.26.3" evidence="9"/>
<dbReference type="PROSITE" id="PS00517">
    <property type="entry name" value="RNASE_3_1"/>
    <property type="match status" value="1"/>
</dbReference>
<sequence>MTTLNALLKRNSEQLQVFEEKLGYTFTDQSYLQKSFVHSSYSFEHGKDIKENNETLEFLGDAVLDLAVGYALFARFPQMNEGDLTRLRSALVQESHLAVMAKDIDLGEYLLLGRGEDASQGREKPSILSCAFEAVIGAIFLDGGYDAARAVAERHIAPWIDERKKTLVSADSKSRLQEMIQEKYNQGPVYVLEKAEGPDHAKIFHVSVQFEDRVLAYGSATNKKEAEQNAAAEAICIFDELNL</sequence>
<dbReference type="GO" id="GO:0019843">
    <property type="term" value="F:rRNA binding"/>
    <property type="evidence" value="ECO:0007669"/>
    <property type="project" value="UniProtKB-KW"/>
</dbReference>
<comment type="caution">
    <text evidence="12">The sequence shown here is derived from an EMBL/GenBank/DDBJ whole genome shotgun (WGS) entry which is preliminary data.</text>
</comment>
<dbReference type="PANTHER" id="PTHR11207">
    <property type="entry name" value="RIBONUCLEASE III"/>
    <property type="match status" value="1"/>
</dbReference>
<name>A0A8J6TBR6_9BACT</name>
<dbReference type="SUPFAM" id="SSF69065">
    <property type="entry name" value="RNase III domain-like"/>
    <property type="match status" value="1"/>
</dbReference>
<gene>
    <name evidence="9 12" type="primary">rnc</name>
    <name evidence="12" type="ORF">H8E41_04840</name>
</gene>
<feature type="binding site" evidence="9">
    <location>
        <position position="133"/>
    </location>
    <ligand>
        <name>Mg(2+)</name>
        <dbReference type="ChEBI" id="CHEBI:18420"/>
    </ligand>
</feature>
<dbReference type="GO" id="GO:0046872">
    <property type="term" value="F:metal ion binding"/>
    <property type="evidence" value="ECO:0007669"/>
    <property type="project" value="UniProtKB-KW"/>
</dbReference>
<dbReference type="EMBL" id="JACNJZ010000076">
    <property type="protein sequence ID" value="MBC8317209.1"/>
    <property type="molecule type" value="Genomic_DNA"/>
</dbReference>
<dbReference type="GO" id="GO:0008033">
    <property type="term" value="P:tRNA processing"/>
    <property type="evidence" value="ECO:0007669"/>
    <property type="project" value="UniProtKB-KW"/>
</dbReference>
<dbReference type="SUPFAM" id="SSF54768">
    <property type="entry name" value="dsRNA-binding domain-like"/>
    <property type="match status" value="1"/>
</dbReference>
<evidence type="ECO:0000256" key="8">
    <source>
        <dbReference type="ARBA" id="ARBA00022884"/>
    </source>
</evidence>
<dbReference type="GO" id="GO:0003725">
    <property type="term" value="F:double-stranded RNA binding"/>
    <property type="evidence" value="ECO:0007669"/>
    <property type="project" value="TreeGrafter"/>
</dbReference>
<dbReference type="FunFam" id="1.10.1520.10:FF:000001">
    <property type="entry name" value="Ribonuclease 3"/>
    <property type="match status" value="1"/>
</dbReference>
<protein>
    <recommendedName>
        <fullName evidence="9">Ribonuclease 3</fullName>
        <ecNumber evidence="9">3.1.26.3</ecNumber>
    </recommendedName>
    <alternativeName>
        <fullName evidence="9">Ribonuclease III</fullName>
        <shortName evidence="9">RNase III</shortName>
    </alternativeName>
</protein>
<organism evidence="12 13">
    <name type="scientific">Candidatus Desulfobia pelagia</name>
    <dbReference type="NCBI Taxonomy" id="2841692"/>
    <lineage>
        <taxon>Bacteria</taxon>
        <taxon>Pseudomonadati</taxon>
        <taxon>Thermodesulfobacteriota</taxon>
        <taxon>Desulfobulbia</taxon>
        <taxon>Desulfobulbales</taxon>
        <taxon>Desulfobulbaceae</taxon>
        <taxon>Candidatus Desulfobia</taxon>
    </lineage>
</organism>
<evidence type="ECO:0000259" key="10">
    <source>
        <dbReference type="PROSITE" id="PS50137"/>
    </source>
</evidence>
<comment type="similarity">
    <text evidence="2">Belongs to the ribonuclease III family.</text>
</comment>
<feature type="binding site" evidence="9">
    <location>
        <position position="57"/>
    </location>
    <ligand>
        <name>Mg(2+)</name>
        <dbReference type="ChEBI" id="CHEBI:18420"/>
    </ligand>
</feature>
<feature type="domain" description="DRBM" evidence="10">
    <location>
        <begin position="171"/>
        <end position="240"/>
    </location>
</feature>
<dbReference type="CDD" id="cd00593">
    <property type="entry name" value="RIBOc"/>
    <property type="match status" value="1"/>
</dbReference>
<keyword evidence="6 9" id="KW-0255">Endonuclease</keyword>
<proteinExistence type="inferred from homology"/>
<evidence type="ECO:0000256" key="1">
    <source>
        <dbReference type="ARBA" id="ARBA00000109"/>
    </source>
</evidence>
<keyword evidence="7 9" id="KW-0378">Hydrolase</keyword>
<evidence type="ECO:0000256" key="6">
    <source>
        <dbReference type="ARBA" id="ARBA00022759"/>
    </source>
</evidence>
<dbReference type="Gene3D" id="3.30.160.20">
    <property type="match status" value="1"/>
</dbReference>
<dbReference type="Proteomes" id="UP000614424">
    <property type="component" value="Unassembled WGS sequence"/>
</dbReference>
<dbReference type="SMART" id="SM00358">
    <property type="entry name" value="DSRM"/>
    <property type="match status" value="1"/>
</dbReference>
<dbReference type="SMART" id="SM00535">
    <property type="entry name" value="RIBOc"/>
    <property type="match status" value="1"/>
</dbReference>
<dbReference type="AlphaFoldDB" id="A0A8J6TBR6"/>
<comment type="catalytic activity">
    <reaction evidence="1 9">
        <text>Endonucleolytic cleavage to 5'-phosphomonoester.</text>
        <dbReference type="EC" id="3.1.26.3"/>
    </reaction>
</comment>
<dbReference type="HAMAP" id="MF_00104">
    <property type="entry name" value="RNase_III"/>
    <property type="match status" value="1"/>
</dbReference>
<dbReference type="Pfam" id="PF00035">
    <property type="entry name" value="dsrm"/>
    <property type="match status" value="1"/>
</dbReference>
<evidence type="ECO:0000256" key="9">
    <source>
        <dbReference type="HAMAP-Rule" id="MF_00104"/>
    </source>
</evidence>
<dbReference type="InterPro" id="IPR036389">
    <property type="entry name" value="RNase_III_sf"/>
</dbReference>
<comment type="function">
    <text evidence="9">Digests double-stranded RNA. Involved in the processing of primary rRNA transcript to yield the immediate precursors to the large and small rRNAs (23S and 16S). Processes some mRNAs, and tRNAs when they are encoded in the rRNA operon. Processes pre-crRNA and tracrRNA of type II CRISPR loci if present in the organism.</text>
</comment>
<evidence type="ECO:0000256" key="7">
    <source>
        <dbReference type="ARBA" id="ARBA00022801"/>
    </source>
</evidence>
<comment type="subunit">
    <text evidence="9">Homodimer.</text>
</comment>
<keyword evidence="9" id="KW-0479">Metal-binding</keyword>
<dbReference type="GO" id="GO:0004525">
    <property type="term" value="F:ribonuclease III activity"/>
    <property type="evidence" value="ECO:0007669"/>
    <property type="project" value="UniProtKB-UniRule"/>
</dbReference>
<dbReference type="PROSITE" id="PS50137">
    <property type="entry name" value="DS_RBD"/>
    <property type="match status" value="1"/>
</dbReference>
<dbReference type="Gene3D" id="1.10.1520.10">
    <property type="entry name" value="Ribonuclease III domain"/>
    <property type="match status" value="1"/>
</dbReference>
<evidence type="ECO:0000256" key="4">
    <source>
        <dbReference type="ARBA" id="ARBA00022664"/>
    </source>
</evidence>
<keyword evidence="3 9" id="KW-0698">rRNA processing</keyword>
<keyword evidence="9" id="KW-0699">rRNA-binding</keyword>
<dbReference type="GO" id="GO:0006364">
    <property type="term" value="P:rRNA processing"/>
    <property type="evidence" value="ECO:0007669"/>
    <property type="project" value="UniProtKB-UniRule"/>
</dbReference>
<accession>A0A8J6TBR6</accession>
<evidence type="ECO:0000256" key="5">
    <source>
        <dbReference type="ARBA" id="ARBA00022722"/>
    </source>
</evidence>
<comment type="cofactor">
    <cofactor evidence="9">
        <name>Mg(2+)</name>
        <dbReference type="ChEBI" id="CHEBI:18420"/>
    </cofactor>
</comment>
<evidence type="ECO:0000313" key="13">
    <source>
        <dbReference type="Proteomes" id="UP000614424"/>
    </source>
</evidence>
<feature type="domain" description="RNase III" evidence="11">
    <location>
        <begin position="15"/>
        <end position="144"/>
    </location>
</feature>
<dbReference type="CDD" id="cd10845">
    <property type="entry name" value="DSRM_RNAse_III_family"/>
    <property type="match status" value="1"/>
</dbReference>
<keyword evidence="5 9" id="KW-0540">Nuclease</keyword>
<dbReference type="InterPro" id="IPR014720">
    <property type="entry name" value="dsRBD_dom"/>
</dbReference>
<evidence type="ECO:0000313" key="12">
    <source>
        <dbReference type="EMBL" id="MBC8317209.1"/>
    </source>
</evidence>
<comment type="caution">
    <text evidence="9">Lacks conserved residue(s) required for the propagation of feature annotation.</text>
</comment>
<dbReference type="GO" id="GO:0010468">
    <property type="term" value="P:regulation of gene expression"/>
    <property type="evidence" value="ECO:0007669"/>
    <property type="project" value="TreeGrafter"/>
</dbReference>
<reference evidence="12 13" key="1">
    <citation type="submission" date="2020-08" db="EMBL/GenBank/DDBJ databases">
        <title>Bridging the membrane lipid divide: bacteria of the FCB group superphylum have the potential to synthesize archaeal ether lipids.</title>
        <authorList>
            <person name="Villanueva L."/>
            <person name="Von Meijenfeldt F.A.B."/>
            <person name="Westbye A.B."/>
            <person name="Yadav S."/>
            <person name="Hopmans E.C."/>
            <person name="Dutilh B.E."/>
            <person name="Sinninghe Damste J.S."/>
        </authorList>
    </citation>
    <scope>NUCLEOTIDE SEQUENCE [LARGE SCALE GENOMIC DNA]</scope>
    <source>
        <strain evidence="12">NIOZ-UU47</strain>
    </source>
</reference>
<keyword evidence="8 9" id="KW-0694">RNA-binding</keyword>
<comment type="subcellular location">
    <subcellularLocation>
        <location evidence="9">Cytoplasm</location>
    </subcellularLocation>
</comment>
<dbReference type="GO" id="GO:0006397">
    <property type="term" value="P:mRNA processing"/>
    <property type="evidence" value="ECO:0007669"/>
    <property type="project" value="UniProtKB-UniRule"/>
</dbReference>
<feature type="active site" evidence="9">
    <location>
        <position position="61"/>
    </location>
</feature>
<feature type="active site" evidence="9">
    <location>
        <position position="133"/>
    </location>
</feature>
<evidence type="ECO:0000256" key="2">
    <source>
        <dbReference type="ARBA" id="ARBA00010183"/>
    </source>
</evidence>
<dbReference type="GO" id="GO:0005737">
    <property type="term" value="C:cytoplasm"/>
    <property type="evidence" value="ECO:0007669"/>
    <property type="project" value="UniProtKB-SubCell"/>
</dbReference>
<evidence type="ECO:0000259" key="11">
    <source>
        <dbReference type="PROSITE" id="PS50142"/>
    </source>
</evidence>
<keyword evidence="9" id="KW-0963">Cytoplasm</keyword>
<keyword evidence="4 9" id="KW-0507">mRNA processing</keyword>